<dbReference type="Pfam" id="PF03443">
    <property type="entry name" value="AA9"/>
    <property type="match status" value="1"/>
</dbReference>
<organism evidence="8">
    <name type="scientific">Eremomyces bilateralis CBS 781.70</name>
    <dbReference type="NCBI Taxonomy" id="1392243"/>
    <lineage>
        <taxon>Eukaryota</taxon>
        <taxon>Fungi</taxon>
        <taxon>Dikarya</taxon>
        <taxon>Ascomycota</taxon>
        <taxon>Pezizomycotina</taxon>
        <taxon>Dothideomycetes</taxon>
        <taxon>Dothideomycetes incertae sedis</taxon>
        <taxon>Eremomycetales</taxon>
        <taxon>Eremomycetaceae</taxon>
        <taxon>Eremomyces</taxon>
    </lineage>
</organism>
<dbReference type="PANTHER" id="PTHR33353:SF19">
    <property type="entry name" value="GLYCOSYLHYDROLASE FAMILY 61-8 PROTEIN"/>
    <property type="match status" value="1"/>
</dbReference>
<reference evidence="8 10" key="1">
    <citation type="submission" date="2020-01" db="EMBL/GenBank/DDBJ databases">
        <authorList>
            <consortium name="DOE Joint Genome Institute"/>
            <person name="Haridas S."/>
            <person name="Albert R."/>
            <person name="Binder M."/>
            <person name="Bloem J."/>
            <person name="Labutti K."/>
            <person name="Salamov A."/>
            <person name="Andreopoulos B."/>
            <person name="Baker S.E."/>
            <person name="Barry K."/>
            <person name="Bills G."/>
            <person name="Bluhm B.H."/>
            <person name="Cannon C."/>
            <person name="Castanera R."/>
            <person name="Culley D.E."/>
            <person name="Daum C."/>
            <person name="Ezra D."/>
            <person name="Gonzalez J.B."/>
            <person name="Henrissat B."/>
            <person name="Kuo A."/>
            <person name="Liang C."/>
            <person name="Lipzen A."/>
            <person name="Lutzoni F."/>
            <person name="Magnuson J."/>
            <person name="Mondo S."/>
            <person name="Nolan M."/>
            <person name="Ohm R."/>
            <person name="Pangilinan J."/>
            <person name="Park H.-J."/>
            <person name="Ramirez L."/>
            <person name="Alfaro M."/>
            <person name="Sun H."/>
            <person name="Tritt A."/>
            <person name="Yoshinaga Y."/>
            <person name="Zwiers L.-H."/>
            <person name="Turgeon B.G."/>
            <person name="Goodwin S.B."/>
            <person name="Spatafora J.W."/>
            <person name="Crous P.W."/>
            <person name="Grigoriev I.V."/>
        </authorList>
    </citation>
    <scope>NUCLEOTIDE SEQUENCE</scope>
    <source>
        <strain evidence="8 10">CBS 781.70</strain>
    </source>
</reference>
<dbReference type="GO" id="GO:0030245">
    <property type="term" value="P:cellulose catabolic process"/>
    <property type="evidence" value="ECO:0007669"/>
    <property type="project" value="UniProtKB-UniRule"/>
</dbReference>
<keyword evidence="8 10" id="KW-0378">Hydrolase</keyword>
<keyword evidence="6" id="KW-0732">Signal</keyword>
<dbReference type="GO" id="GO:0005576">
    <property type="term" value="C:extracellular region"/>
    <property type="evidence" value="ECO:0007669"/>
    <property type="project" value="UniProtKB-SubCell"/>
</dbReference>
<dbReference type="OrthoDB" id="4849160at2759"/>
<comment type="subcellular location">
    <subcellularLocation>
        <location evidence="2 5">Secreted</location>
    </subcellularLocation>
</comment>
<dbReference type="GO" id="GO:0030248">
    <property type="term" value="F:cellulose binding"/>
    <property type="evidence" value="ECO:0007669"/>
    <property type="project" value="UniProtKB-UniRule"/>
</dbReference>
<dbReference type="CDD" id="cd21175">
    <property type="entry name" value="LPMO_AA9"/>
    <property type="match status" value="1"/>
</dbReference>
<dbReference type="PANTHER" id="PTHR33353">
    <property type="entry name" value="PUTATIVE (AFU_ORTHOLOGUE AFUA_1G12560)-RELATED"/>
    <property type="match status" value="1"/>
</dbReference>
<keyword evidence="5" id="KW-0624">Polysaccharide degradation</keyword>
<keyword evidence="5" id="KW-0119">Carbohydrate metabolism</keyword>
<comment type="catalytic activity">
    <reaction evidence="5">
        <text>[(1-&gt;4)-beta-D-glucosyl]n+m + reduced acceptor + O2 = 4-dehydro-beta-D-glucosyl-[(1-&gt;4)-beta-D-glucosyl]n-1 + [(1-&gt;4)-beta-D-glucosyl]m + acceptor + H2O.</text>
        <dbReference type="EC" id="1.14.99.56"/>
    </reaction>
</comment>
<evidence type="ECO:0000256" key="6">
    <source>
        <dbReference type="SAM" id="SignalP"/>
    </source>
</evidence>
<proteinExistence type="predicted"/>
<evidence type="ECO:0000256" key="5">
    <source>
        <dbReference type="RuleBase" id="RU368122"/>
    </source>
</evidence>
<evidence type="ECO:0000313" key="10">
    <source>
        <dbReference type="RefSeq" id="XP_033538575.1"/>
    </source>
</evidence>
<keyword evidence="4 5" id="KW-1015">Disulfide bond</keyword>
<keyword evidence="5" id="KW-0136">Cellulose degradation</keyword>
<comment type="domain">
    <text evidence="5">Has a modular structure: an endo-beta-1,4-glucanase catalytic module at the N-terminus, a linker rich in serines and threonines, and a C-terminal carbohydrate-binding module (CBM).</text>
</comment>
<keyword evidence="3 5" id="KW-0964">Secreted</keyword>
<dbReference type="GO" id="GO:0008810">
    <property type="term" value="F:cellulase activity"/>
    <property type="evidence" value="ECO:0007669"/>
    <property type="project" value="UniProtKB-UniRule"/>
</dbReference>
<comment type="cofactor">
    <cofactor evidence="1">
        <name>Cu(2+)</name>
        <dbReference type="ChEBI" id="CHEBI:29036"/>
    </cofactor>
</comment>
<dbReference type="RefSeq" id="XP_033538575.1">
    <property type="nucleotide sequence ID" value="XM_033680489.1"/>
</dbReference>
<dbReference type="Proteomes" id="UP000504638">
    <property type="component" value="Unplaced"/>
</dbReference>
<protein>
    <recommendedName>
        <fullName evidence="5">AA9 family lytic polysaccharide monooxygenase</fullName>
        <ecNumber evidence="5">1.14.99.56</ecNumber>
    </recommendedName>
    <alternativeName>
        <fullName evidence="5">Endo-beta-1,4-glucanase</fullName>
    </alternativeName>
    <alternativeName>
        <fullName evidence="5">Glycosyl hydrolase 61 family protein</fullName>
    </alternativeName>
</protein>
<keyword evidence="9" id="KW-1185">Reference proteome</keyword>
<feature type="signal peptide" evidence="6">
    <location>
        <begin position="1"/>
        <end position="19"/>
    </location>
</feature>
<dbReference type="InterPro" id="IPR049892">
    <property type="entry name" value="AA9"/>
</dbReference>
<reference evidence="10" key="2">
    <citation type="submission" date="2020-04" db="EMBL/GenBank/DDBJ databases">
        <authorList>
            <consortium name="NCBI Genome Project"/>
        </authorList>
    </citation>
    <scope>NUCLEOTIDE SEQUENCE</scope>
    <source>
        <strain evidence="10">CBS 781.70</strain>
    </source>
</reference>
<gene>
    <name evidence="8 10" type="ORF">P152DRAFT_463291</name>
</gene>
<dbReference type="GeneID" id="54421059"/>
<feature type="chain" id="PRO_5044632097" description="AA9 family lytic polysaccharide monooxygenase" evidence="6">
    <location>
        <begin position="20"/>
        <end position="242"/>
    </location>
</feature>
<reference evidence="10" key="3">
    <citation type="submission" date="2025-04" db="UniProtKB">
        <authorList>
            <consortium name="RefSeq"/>
        </authorList>
    </citation>
    <scope>IDENTIFICATION</scope>
    <source>
        <strain evidence="10">CBS 781.70</strain>
    </source>
</reference>
<evidence type="ECO:0000256" key="4">
    <source>
        <dbReference type="ARBA" id="ARBA00023157"/>
    </source>
</evidence>
<sequence>MKATQAISAALLQASFVLGHGGVTEYQINGEWYTGMKPYNSPTNQQPSIQRYWQSFDPIQDPTSVNIICNNPGTVAPLSAEVPAGSEVVEYWNSGWAHNLGPMVTWMTECPSECSSWNGQGGKWFKIDEAGLSSGVLANGKWGSADMIAQNYSWTSTIPRSLKPGNYLLRTETIALHSNPPQWYPNCAQLKVTGSGTVSPGAQYRASIPGVYSMSDPSINIQDFWTSKETTYKIPGPDVWKG</sequence>
<dbReference type="Gene3D" id="2.70.50.70">
    <property type="match status" value="1"/>
</dbReference>
<feature type="domain" description="Auxiliary Activity family 9 catalytic" evidence="7">
    <location>
        <begin position="20"/>
        <end position="232"/>
    </location>
</feature>
<evidence type="ECO:0000256" key="2">
    <source>
        <dbReference type="ARBA" id="ARBA00004613"/>
    </source>
</evidence>
<accession>A0A6G1GFZ2</accession>
<dbReference type="InterPro" id="IPR005103">
    <property type="entry name" value="AA9_LPMO"/>
</dbReference>
<evidence type="ECO:0000313" key="8">
    <source>
        <dbReference type="EMBL" id="KAF1816944.1"/>
    </source>
</evidence>
<name>A0A6G1GFZ2_9PEZI</name>
<evidence type="ECO:0000256" key="1">
    <source>
        <dbReference type="ARBA" id="ARBA00001973"/>
    </source>
</evidence>
<evidence type="ECO:0000259" key="7">
    <source>
        <dbReference type="Pfam" id="PF03443"/>
    </source>
</evidence>
<dbReference type="EMBL" id="ML975149">
    <property type="protein sequence ID" value="KAF1816944.1"/>
    <property type="molecule type" value="Genomic_DNA"/>
</dbReference>
<dbReference type="AlphaFoldDB" id="A0A6G1GFZ2"/>
<comment type="function">
    <text evidence="5">Lytic polysaccharide monooxygenase (LMPO) that depolymerizes crystalline and amorphous polysaccharides via the oxidation of scissile alpha- or beta-(1-4)-glycosidic bonds, yielding C1 and/or C4 oxidation products. Catalysis by LPMOs requires the reduction of the active-site copper from Cu(II) to Cu(I) by a reducing agent and H(2)O(2) or O(2) as a cosubstrate.</text>
</comment>
<evidence type="ECO:0000256" key="3">
    <source>
        <dbReference type="ARBA" id="ARBA00022525"/>
    </source>
</evidence>
<dbReference type="EC" id="1.14.99.56" evidence="5"/>
<evidence type="ECO:0000313" key="9">
    <source>
        <dbReference type="Proteomes" id="UP000504638"/>
    </source>
</evidence>